<dbReference type="EMBL" id="HE806318">
    <property type="protein sequence ID" value="CCH59854.1"/>
    <property type="molecule type" value="Genomic_DNA"/>
</dbReference>
<dbReference type="InParanoid" id="I2H0F2"/>
<protein>
    <recommendedName>
        <fullName evidence="1">USP8 dimerisation domain-containing protein</fullName>
    </recommendedName>
</protein>
<accession>I2H0F2</accession>
<sequence length="197" mass="22689">MMKSSKQLQSEAKDYVYNPNTSLKIYLKVCVSILDKAQNCFQSNDLQTAYIYYYRYLDLLTNKLSNHSQLKCDSSSTGEKYTSNIERQEYFQLIKLEVPAVLKIVEDLTKKIDLDYNKLQLSLAKNIATPAVTLNSVGNTLSNHSTYISEEFDEKKFNENISHFNGTYNINMIQSTESPNQLVTDDRNYPELPTLSF</sequence>
<dbReference type="STRING" id="1071380.I2H0F2"/>
<dbReference type="AlphaFoldDB" id="I2H0F2"/>
<dbReference type="InterPro" id="IPR015063">
    <property type="entry name" value="USP8_dimer"/>
</dbReference>
<keyword evidence="3" id="KW-1185">Reference proteome</keyword>
<dbReference type="GeneID" id="14494823"/>
<dbReference type="OrthoDB" id="3640at2759"/>
<feature type="domain" description="USP8 dimerisation" evidence="1">
    <location>
        <begin position="2"/>
        <end position="84"/>
    </location>
</feature>
<dbReference type="SUPFAM" id="SSF140856">
    <property type="entry name" value="USP8 N-terminal domain-like"/>
    <property type="match status" value="1"/>
</dbReference>
<dbReference type="OMA" id="KSCHELS"/>
<gene>
    <name evidence="2" type="primary">TBLA0C00380</name>
    <name evidence="2" type="ORF">TBLA_0C00380</name>
</gene>
<proteinExistence type="predicted"/>
<dbReference type="RefSeq" id="XP_004179373.1">
    <property type="nucleotide sequence ID" value="XM_004179325.1"/>
</dbReference>
<organism evidence="2 3">
    <name type="scientific">Henningerozyma blattae (strain ATCC 34711 / CBS 6284 / DSM 70876 / NBRC 10599 / NRRL Y-10934 / UCD 77-7)</name>
    <name type="common">Yeast</name>
    <name type="synonym">Tetrapisispora blattae</name>
    <dbReference type="NCBI Taxonomy" id="1071380"/>
    <lineage>
        <taxon>Eukaryota</taxon>
        <taxon>Fungi</taxon>
        <taxon>Dikarya</taxon>
        <taxon>Ascomycota</taxon>
        <taxon>Saccharomycotina</taxon>
        <taxon>Saccharomycetes</taxon>
        <taxon>Saccharomycetales</taxon>
        <taxon>Saccharomycetaceae</taxon>
        <taxon>Henningerozyma</taxon>
    </lineage>
</organism>
<dbReference type="HOGENOM" id="CLU_1348926_0_0_1"/>
<evidence type="ECO:0000313" key="2">
    <source>
        <dbReference type="EMBL" id="CCH59854.1"/>
    </source>
</evidence>
<evidence type="ECO:0000313" key="3">
    <source>
        <dbReference type="Proteomes" id="UP000002866"/>
    </source>
</evidence>
<dbReference type="Gene3D" id="1.20.58.80">
    <property type="entry name" value="Phosphotransferase system, lactose/cellobiose-type IIA subunit"/>
    <property type="match status" value="1"/>
</dbReference>
<dbReference type="GO" id="GO:0010992">
    <property type="term" value="P:ubiquitin recycling"/>
    <property type="evidence" value="ECO:0007669"/>
    <property type="project" value="EnsemblFungi"/>
</dbReference>
<dbReference type="Pfam" id="PF08969">
    <property type="entry name" value="USP8_dimer"/>
    <property type="match status" value="1"/>
</dbReference>
<dbReference type="FunCoup" id="I2H0F2">
    <property type="interactions" value="33"/>
</dbReference>
<name>I2H0F2_HENB6</name>
<dbReference type="GO" id="GO:0004857">
    <property type="term" value="F:enzyme inhibitor activity"/>
    <property type="evidence" value="ECO:0007669"/>
    <property type="project" value="EnsemblFungi"/>
</dbReference>
<evidence type="ECO:0000259" key="1">
    <source>
        <dbReference type="Pfam" id="PF08969"/>
    </source>
</evidence>
<dbReference type="eggNOG" id="ENOG502S3ZX">
    <property type="taxonomic scope" value="Eukaryota"/>
</dbReference>
<dbReference type="GO" id="GO:0005768">
    <property type="term" value="C:endosome"/>
    <property type="evidence" value="ECO:0007669"/>
    <property type="project" value="EnsemblFungi"/>
</dbReference>
<dbReference type="Proteomes" id="UP000002866">
    <property type="component" value="Chromosome 3"/>
</dbReference>
<reference evidence="2 3" key="1">
    <citation type="journal article" date="2011" name="Proc. Natl. Acad. Sci. U.S.A.">
        <title>Evolutionary erosion of yeast sex chromosomes by mating-type switching accidents.</title>
        <authorList>
            <person name="Gordon J.L."/>
            <person name="Armisen D."/>
            <person name="Proux-Wera E."/>
            <person name="Oheigeartaigh S.S."/>
            <person name="Byrne K.P."/>
            <person name="Wolfe K.H."/>
        </authorList>
    </citation>
    <scope>NUCLEOTIDE SEQUENCE [LARGE SCALE GENOMIC DNA]</scope>
    <source>
        <strain evidence="3">ATCC 34711 / CBS 6284 / DSM 70876 / NBRC 10599 / NRRL Y-10934 / UCD 77-7</strain>
    </source>
</reference>
<dbReference type="KEGG" id="tbl:TBLA_0C00380"/>